<dbReference type="EMBL" id="LDAU01000053">
    <property type="protein sequence ID" value="KRX09256.1"/>
    <property type="molecule type" value="Genomic_DNA"/>
</dbReference>
<reference evidence="2 3" key="1">
    <citation type="journal article" date="2015" name="Sci. Rep.">
        <title>Genome of the facultative scuticociliatosis pathogen Pseudocohnilembus persalinus provides insight into its virulence through horizontal gene transfer.</title>
        <authorList>
            <person name="Xiong J."/>
            <person name="Wang G."/>
            <person name="Cheng J."/>
            <person name="Tian M."/>
            <person name="Pan X."/>
            <person name="Warren A."/>
            <person name="Jiang C."/>
            <person name="Yuan D."/>
            <person name="Miao W."/>
        </authorList>
    </citation>
    <scope>NUCLEOTIDE SEQUENCE [LARGE SCALE GENOMIC DNA]</scope>
    <source>
        <strain evidence="2">36N120E</strain>
    </source>
</reference>
<dbReference type="InterPro" id="IPR000909">
    <property type="entry name" value="PLipase_C_PInositol-sp_X_dom"/>
</dbReference>
<protein>
    <submittedName>
        <fullName evidence="2">PLC-like phosphodiesterase, TIM beta/alpha-barrel domain</fullName>
    </submittedName>
</protein>
<evidence type="ECO:0000313" key="2">
    <source>
        <dbReference type="EMBL" id="KRX09256.1"/>
    </source>
</evidence>
<dbReference type="PANTHER" id="PTHR13593:SF113">
    <property type="entry name" value="SI:DKEY-266F7.9"/>
    <property type="match status" value="1"/>
</dbReference>
<evidence type="ECO:0000259" key="1">
    <source>
        <dbReference type="SMART" id="SM00148"/>
    </source>
</evidence>
<feature type="domain" description="Phosphatidylinositol-specific phospholipase C X" evidence="1">
    <location>
        <begin position="36"/>
        <end position="184"/>
    </location>
</feature>
<comment type="caution">
    <text evidence="2">The sequence shown here is derived from an EMBL/GenBank/DDBJ whole genome shotgun (WGS) entry which is preliminary data.</text>
</comment>
<proteinExistence type="predicted"/>
<dbReference type="OMA" id="AEKVNPW"/>
<evidence type="ECO:0000313" key="3">
    <source>
        <dbReference type="Proteomes" id="UP000054937"/>
    </source>
</evidence>
<sequence>MGSAQVKLLRGDYISTFPQPDYKLFKHNTKKWMEQIDDDRYISSLTIPGTHQSLSRQGGYMKVITVAQCQSWSIEDQLNAGIRSFDLRGKCRQNGAQFSAYHGIVDQKMDIKSIFPVFYKFLDENPSEFIVIFIKEEKKGVSDEVLTNMFDTMIQETHREKYWCIQENIPKVKQVRGKIFFIPRWKYATRFRLVRYQDCYNIEPKQKLKEIENFRIQTLQSVDADIGQTLFINYLSGSTYKNWPLTYALKTNKQFYQNCISRGIIMIDFPGEKLIDTIIGLCLQSANCKNESSLFRVYRALKSFKKEQQLA</sequence>
<keyword evidence="3" id="KW-1185">Reference proteome</keyword>
<dbReference type="Proteomes" id="UP000054937">
    <property type="component" value="Unassembled WGS sequence"/>
</dbReference>
<dbReference type="OrthoDB" id="1046782at2759"/>
<dbReference type="AlphaFoldDB" id="A0A0V0R4W3"/>
<dbReference type="PANTHER" id="PTHR13593">
    <property type="match status" value="1"/>
</dbReference>
<dbReference type="SMART" id="SM00148">
    <property type="entry name" value="PLCXc"/>
    <property type="match status" value="1"/>
</dbReference>
<dbReference type="GO" id="GO:0006629">
    <property type="term" value="P:lipid metabolic process"/>
    <property type="evidence" value="ECO:0007669"/>
    <property type="project" value="InterPro"/>
</dbReference>
<dbReference type="InParanoid" id="A0A0V0R4W3"/>
<dbReference type="Gene3D" id="3.20.20.190">
    <property type="entry name" value="Phosphatidylinositol (PI) phosphodiesterase"/>
    <property type="match status" value="1"/>
</dbReference>
<organism evidence="2 3">
    <name type="scientific">Pseudocohnilembus persalinus</name>
    <name type="common">Ciliate</name>
    <dbReference type="NCBI Taxonomy" id="266149"/>
    <lineage>
        <taxon>Eukaryota</taxon>
        <taxon>Sar</taxon>
        <taxon>Alveolata</taxon>
        <taxon>Ciliophora</taxon>
        <taxon>Intramacronucleata</taxon>
        <taxon>Oligohymenophorea</taxon>
        <taxon>Scuticociliatia</taxon>
        <taxon>Philasterida</taxon>
        <taxon>Pseudocohnilembidae</taxon>
        <taxon>Pseudocohnilembus</taxon>
    </lineage>
</organism>
<name>A0A0V0R4W3_PSEPJ</name>
<accession>A0A0V0R4W3</accession>
<dbReference type="InterPro" id="IPR017946">
    <property type="entry name" value="PLC-like_Pdiesterase_TIM-brl"/>
</dbReference>
<dbReference type="SUPFAM" id="SSF51695">
    <property type="entry name" value="PLC-like phosphodiesterases"/>
    <property type="match status" value="1"/>
</dbReference>
<dbReference type="InterPro" id="IPR051057">
    <property type="entry name" value="PI-PLC_domain"/>
</dbReference>
<gene>
    <name evidence="2" type="ORF">PPERSA_05925</name>
</gene>
<dbReference type="Pfam" id="PF00388">
    <property type="entry name" value="PI-PLC-X"/>
    <property type="match status" value="1"/>
</dbReference>
<dbReference type="PROSITE" id="PS50007">
    <property type="entry name" value="PIPLC_X_DOMAIN"/>
    <property type="match status" value="1"/>
</dbReference>
<dbReference type="GO" id="GO:0008081">
    <property type="term" value="F:phosphoric diester hydrolase activity"/>
    <property type="evidence" value="ECO:0007669"/>
    <property type="project" value="InterPro"/>
</dbReference>